<dbReference type="AlphaFoldDB" id="A0A7W0CNP2"/>
<evidence type="ECO:0008006" key="5">
    <source>
        <dbReference type="Google" id="ProtNLM"/>
    </source>
</evidence>
<feature type="region of interest" description="Disordered" evidence="1">
    <location>
        <begin position="54"/>
        <end position="137"/>
    </location>
</feature>
<reference evidence="3 4" key="1">
    <citation type="submission" date="2020-07" db="EMBL/GenBank/DDBJ databases">
        <title>Genomic Encyclopedia of Type Strains, Phase IV (KMG-IV): sequencing the most valuable type-strain genomes for metagenomic binning, comparative biology and taxonomic classification.</title>
        <authorList>
            <person name="Goeker M."/>
        </authorList>
    </citation>
    <scope>NUCLEOTIDE SEQUENCE [LARGE SCALE GENOMIC DNA]</scope>
    <source>
        <strain evidence="3 4">DSM 45533</strain>
    </source>
</reference>
<evidence type="ECO:0000256" key="1">
    <source>
        <dbReference type="SAM" id="MobiDB-lite"/>
    </source>
</evidence>
<keyword evidence="4" id="KW-1185">Reference proteome</keyword>
<feature type="compositionally biased region" description="Pro residues" evidence="1">
    <location>
        <begin position="62"/>
        <end position="77"/>
    </location>
</feature>
<evidence type="ECO:0000313" key="3">
    <source>
        <dbReference type="EMBL" id="MBA2894516.1"/>
    </source>
</evidence>
<evidence type="ECO:0000256" key="2">
    <source>
        <dbReference type="SAM" id="Phobius"/>
    </source>
</evidence>
<dbReference type="EMBL" id="JACDUR010000006">
    <property type="protein sequence ID" value="MBA2894516.1"/>
    <property type="molecule type" value="Genomic_DNA"/>
</dbReference>
<keyword evidence="2" id="KW-1133">Transmembrane helix</keyword>
<keyword evidence="2" id="KW-0812">Transmembrane</keyword>
<protein>
    <recommendedName>
        <fullName evidence="5">LPXTG cell wall anchor domain-containing protein</fullName>
    </recommendedName>
</protein>
<gene>
    <name evidence="3" type="ORF">HNR30_005888</name>
</gene>
<accession>A0A7W0CNP2</accession>
<comment type="caution">
    <text evidence="3">The sequence shown here is derived from an EMBL/GenBank/DDBJ whole genome shotgun (WGS) entry which is preliminary data.</text>
</comment>
<feature type="compositionally biased region" description="Basic and acidic residues" evidence="1">
    <location>
        <begin position="111"/>
        <end position="120"/>
    </location>
</feature>
<sequence length="165" mass="16445">MRRLAAAGAVTAFVIGGLNLALGIGIASAETTGRAPLASATCLIPLLPCDSASGGGVHPDDPWQPPAQDPGSIPPNPFESWSDAPAPQDSWSSAPGETASGDPEPTNPWKPVDEGKHKVPDGAPQTGGGGLAPESPTWPFVVGASGLLAGAGLAGFAVRRRRGDA</sequence>
<feature type="transmembrane region" description="Helical" evidence="2">
    <location>
        <begin position="138"/>
        <end position="158"/>
    </location>
</feature>
<dbReference type="Proteomes" id="UP000530928">
    <property type="component" value="Unassembled WGS sequence"/>
</dbReference>
<evidence type="ECO:0000313" key="4">
    <source>
        <dbReference type="Proteomes" id="UP000530928"/>
    </source>
</evidence>
<organism evidence="3 4">
    <name type="scientific">Nonomuraea soli</name>
    <dbReference type="NCBI Taxonomy" id="1032476"/>
    <lineage>
        <taxon>Bacteria</taxon>
        <taxon>Bacillati</taxon>
        <taxon>Actinomycetota</taxon>
        <taxon>Actinomycetes</taxon>
        <taxon>Streptosporangiales</taxon>
        <taxon>Streptosporangiaceae</taxon>
        <taxon>Nonomuraea</taxon>
    </lineage>
</organism>
<keyword evidence="2" id="KW-0472">Membrane</keyword>
<name>A0A7W0CNP2_9ACTN</name>
<dbReference type="RefSeq" id="WP_181613276.1">
    <property type="nucleotide sequence ID" value="NZ_BAABAM010000004.1"/>
</dbReference>
<proteinExistence type="predicted"/>